<evidence type="ECO:0000256" key="10">
    <source>
        <dbReference type="SAM" id="Phobius"/>
    </source>
</evidence>
<keyword evidence="3" id="KW-0813">Transport</keyword>
<comment type="subcellular location">
    <subcellularLocation>
        <location evidence="1">Membrane</location>
        <topology evidence="1">Multi-pass membrane protein</topology>
    </subcellularLocation>
</comment>
<evidence type="ECO:0000256" key="7">
    <source>
        <dbReference type="ARBA" id="ARBA00023136"/>
    </source>
</evidence>
<reference evidence="11" key="1">
    <citation type="journal article" date="2020" name="Ecol. Evol.">
        <title>Genome structure and content of the rice root-knot nematode (Meloidogyne graminicola).</title>
        <authorList>
            <person name="Phan N.T."/>
            <person name="Danchin E.G.J."/>
            <person name="Klopp C."/>
            <person name="Perfus-Barbeoch L."/>
            <person name="Kozlowski D.K."/>
            <person name="Koutsovoulos G.D."/>
            <person name="Lopez-Roques C."/>
            <person name="Bouchez O."/>
            <person name="Zahm M."/>
            <person name="Besnard G."/>
            <person name="Bellafiore S."/>
        </authorList>
    </citation>
    <scope>NUCLEOTIDE SEQUENCE</scope>
    <source>
        <strain evidence="11">VN-18</strain>
    </source>
</reference>
<name>A0A8S9ZWL9_9BILA</name>
<organism evidence="11 12">
    <name type="scientific">Meloidogyne graminicola</name>
    <dbReference type="NCBI Taxonomy" id="189291"/>
    <lineage>
        <taxon>Eukaryota</taxon>
        <taxon>Metazoa</taxon>
        <taxon>Ecdysozoa</taxon>
        <taxon>Nematoda</taxon>
        <taxon>Chromadorea</taxon>
        <taxon>Rhabditida</taxon>
        <taxon>Tylenchina</taxon>
        <taxon>Tylenchomorpha</taxon>
        <taxon>Tylenchoidea</taxon>
        <taxon>Meloidogynidae</taxon>
        <taxon>Meloidogyninae</taxon>
        <taxon>Meloidogyne</taxon>
    </lineage>
</organism>
<feature type="transmembrane region" description="Helical" evidence="10">
    <location>
        <begin position="47"/>
        <end position="67"/>
    </location>
</feature>
<proteinExistence type="inferred from homology"/>
<evidence type="ECO:0000313" key="12">
    <source>
        <dbReference type="Proteomes" id="UP000605970"/>
    </source>
</evidence>
<comment type="similarity">
    <text evidence="2">Belongs to the sodium:neurotransmitter symporter (SNF) (TC 2.A.22) family.</text>
</comment>
<feature type="binding site" evidence="9">
    <location>
        <position position="58"/>
    </location>
    <ligand>
        <name>Na(+)</name>
        <dbReference type="ChEBI" id="CHEBI:29101"/>
        <label>1</label>
    </ligand>
</feature>
<keyword evidence="4 10" id="KW-0812">Transmembrane</keyword>
<evidence type="ECO:0000313" key="11">
    <source>
        <dbReference type="EMBL" id="KAF7637707.1"/>
    </source>
</evidence>
<dbReference type="PROSITE" id="PS50267">
    <property type="entry name" value="NA_NEUROTRAN_SYMP_3"/>
    <property type="match status" value="1"/>
</dbReference>
<sequence>MGKIFVFLKGIIVIAMLVNMCLSLFFAPKHWNEFFKFNLTPLKDFSVWADAVAFVVISLDLGTGSVQKISSLSDFNENFFYNALITCVADILFSLISGITYFSSISSIAQKIFPLDELHHRHKFMLTHQDVAPITMFPEHIIWSIKFGWIFGVIHYIAIGLLGITRTVICFDMVKFAFEELLIKFRKRENFFGVDEDDRIQFIATCGVVIFGIIASIGLVGPNGITVSKLWGEFTSISFMVVCLCEINVQTMLQNTQHKSHLLYTLSAIWYYLFAPITIIVTIILKVLKNKHLKVLEYSFPTGFQFYGWIVVILTALTVLVPLIHYLVAFAKIHSISNIFEPLPTWGPINYSDFSKNLKNERAASVKV</sequence>
<feature type="transmembrane region" description="Helical" evidence="10">
    <location>
        <begin position="7"/>
        <end position="27"/>
    </location>
</feature>
<feature type="transmembrane region" description="Helical" evidence="10">
    <location>
        <begin position="306"/>
        <end position="328"/>
    </location>
</feature>
<feature type="transmembrane region" description="Helical" evidence="10">
    <location>
        <begin position="199"/>
        <end position="218"/>
    </location>
</feature>
<dbReference type="GO" id="GO:0046872">
    <property type="term" value="F:metal ion binding"/>
    <property type="evidence" value="ECO:0007669"/>
    <property type="project" value="UniProtKB-KW"/>
</dbReference>
<dbReference type="GO" id="GO:0005283">
    <property type="term" value="F:amino acid:sodium symporter activity"/>
    <property type="evidence" value="ECO:0007669"/>
    <property type="project" value="TreeGrafter"/>
</dbReference>
<comment type="caution">
    <text evidence="11">The sequence shown here is derived from an EMBL/GenBank/DDBJ whole genome shotgun (WGS) entry which is preliminary data.</text>
</comment>
<feature type="transmembrane region" description="Helical" evidence="10">
    <location>
        <begin position="230"/>
        <end position="249"/>
    </location>
</feature>
<evidence type="ECO:0000256" key="9">
    <source>
        <dbReference type="PIRSR" id="PIRSR600175-1"/>
    </source>
</evidence>
<evidence type="ECO:0000256" key="8">
    <source>
        <dbReference type="ARBA" id="ARBA00023180"/>
    </source>
</evidence>
<evidence type="ECO:0000256" key="2">
    <source>
        <dbReference type="ARBA" id="ARBA00006459"/>
    </source>
</evidence>
<keyword evidence="9" id="KW-0479">Metal-binding</keyword>
<dbReference type="InterPro" id="IPR000175">
    <property type="entry name" value="Na/ntran_symport"/>
</dbReference>
<dbReference type="PANTHER" id="PTHR11616:SF321">
    <property type="entry name" value="SODIUM-DEPENDENT NUTRIENT AMINO ACID TRANSPORTER 1-RELATED"/>
    <property type="match status" value="1"/>
</dbReference>
<feature type="transmembrane region" description="Helical" evidence="10">
    <location>
        <begin position="261"/>
        <end position="286"/>
    </location>
</feature>
<keyword evidence="6 10" id="KW-1133">Transmembrane helix</keyword>
<dbReference type="Proteomes" id="UP000605970">
    <property type="component" value="Unassembled WGS sequence"/>
</dbReference>
<feature type="binding site" evidence="9">
    <location>
        <position position="162"/>
    </location>
    <ligand>
        <name>Na(+)</name>
        <dbReference type="ChEBI" id="CHEBI:29101"/>
        <label>1</label>
    </ligand>
</feature>
<dbReference type="EMBL" id="JABEBT010000018">
    <property type="protein sequence ID" value="KAF7637707.1"/>
    <property type="molecule type" value="Genomic_DNA"/>
</dbReference>
<accession>A0A8S9ZWL9</accession>
<dbReference type="OrthoDB" id="5778713at2759"/>
<dbReference type="InterPro" id="IPR037272">
    <property type="entry name" value="SNS_sf"/>
</dbReference>
<dbReference type="GO" id="GO:0005886">
    <property type="term" value="C:plasma membrane"/>
    <property type="evidence" value="ECO:0007669"/>
    <property type="project" value="TreeGrafter"/>
</dbReference>
<keyword evidence="9" id="KW-0915">Sodium</keyword>
<keyword evidence="5" id="KW-0769">Symport</keyword>
<evidence type="ECO:0000256" key="4">
    <source>
        <dbReference type="ARBA" id="ARBA00022692"/>
    </source>
</evidence>
<dbReference type="GO" id="GO:0015179">
    <property type="term" value="F:L-amino acid transmembrane transporter activity"/>
    <property type="evidence" value="ECO:0007669"/>
    <property type="project" value="TreeGrafter"/>
</dbReference>
<dbReference type="SUPFAM" id="SSF161070">
    <property type="entry name" value="SNF-like"/>
    <property type="match status" value="1"/>
</dbReference>
<evidence type="ECO:0000256" key="5">
    <source>
        <dbReference type="ARBA" id="ARBA00022847"/>
    </source>
</evidence>
<gene>
    <name evidence="11" type="ORF">Mgra_00002966</name>
</gene>
<keyword evidence="12" id="KW-1185">Reference proteome</keyword>
<protein>
    <submittedName>
        <fullName evidence="11">Uncharacterized protein</fullName>
    </submittedName>
</protein>
<dbReference type="AlphaFoldDB" id="A0A8S9ZWL9"/>
<keyword evidence="7 10" id="KW-0472">Membrane</keyword>
<evidence type="ECO:0000256" key="1">
    <source>
        <dbReference type="ARBA" id="ARBA00004141"/>
    </source>
</evidence>
<feature type="transmembrane region" description="Helical" evidence="10">
    <location>
        <begin position="79"/>
        <end position="102"/>
    </location>
</feature>
<dbReference type="GO" id="GO:0089718">
    <property type="term" value="P:amino acid import across plasma membrane"/>
    <property type="evidence" value="ECO:0007669"/>
    <property type="project" value="TreeGrafter"/>
</dbReference>
<keyword evidence="8" id="KW-0325">Glycoprotein</keyword>
<evidence type="ECO:0000256" key="3">
    <source>
        <dbReference type="ARBA" id="ARBA00022448"/>
    </source>
</evidence>
<dbReference type="Pfam" id="PF00209">
    <property type="entry name" value="SNF"/>
    <property type="match status" value="1"/>
</dbReference>
<dbReference type="PANTHER" id="PTHR11616">
    <property type="entry name" value="SODIUM/CHLORIDE DEPENDENT TRANSPORTER"/>
    <property type="match status" value="1"/>
</dbReference>
<evidence type="ECO:0000256" key="6">
    <source>
        <dbReference type="ARBA" id="ARBA00022989"/>
    </source>
</evidence>